<dbReference type="PANTHER" id="PTHR43331:SF1">
    <property type="entry name" value="HOMOSERINE DEHYDROGENASE"/>
    <property type="match status" value="1"/>
</dbReference>
<dbReference type="PANTHER" id="PTHR43331">
    <property type="entry name" value="HOMOSERINE DEHYDROGENASE"/>
    <property type="match status" value="1"/>
</dbReference>
<dbReference type="PROSITE" id="PS01042">
    <property type="entry name" value="HOMOSER_DHGENASE"/>
    <property type="match status" value="1"/>
</dbReference>
<comment type="catalytic activity">
    <reaction evidence="11">
        <text>L-homoserine + NAD(+) = L-aspartate 4-semialdehyde + NADH + H(+)</text>
        <dbReference type="Rhea" id="RHEA:15757"/>
        <dbReference type="ChEBI" id="CHEBI:15378"/>
        <dbReference type="ChEBI" id="CHEBI:57476"/>
        <dbReference type="ChEBI" id="CHEBI:57540"/>
        <dbReference type="ChEBI" id="CHEBI:57945"/>
        <dbReference type="ChEBI" id="CHEBI:537519"/>
        <dbReference type="EC" id="1.1.1.3"/>
    </reaction>
    <physiologicalReaction direction="right-to-left" evidence="11">
        <dbReference type="Rhea" id="RHEA:15759"/>
    </physiologicalReaction>
</comment>
<evidence type="ECO:0000256" key="1">
    <source>
        <dbReference type="ARBA" id="ARBA00005056"/>
    </source>
</evidence>
<keyword evidence="8" id="KW-0521">NADP</keyword>
<evidence type="ECO:0000256" key="8">
    <source>
        <dbReference type="ARBA" id="ARBA00022857"/>
    </source>
</evidence>
<dbReference type="Proteomes" id="UP001500631">
    <property type="component" value="Unassembled WGS sequence"/>
</dbReference>
<dbReference type="InterPro" id="IPR019811">
    <property type="entry name" value="HDH_CS"/>
</dbReference>
<evidence type="ECO:0000256" key="4">
    <source>
        <dbReference type="ARBA" id="ARBA00013213"/>
    </source>
</evidence>
<dbReference type="Pfam" id="PF00742">
    <property type="entry name" value="Homoserine_dh"/>
    <property type="match status" value="1"/>
</dbReference>
<proteinExistence type="inferred from homology"/>
<sequence>MKRLNIGILGFGTVATGVADLIRENHAEISRRTGYEFLINNIFVRSLDRANPYNLPLTTNINEIIMNPEIDVVVELMGGIEPSLTYIKTALEQNKHVITANKALIATHGNELFKLAAEKGLMLMFEASVAGGIPVIKSLRESLIGNKIESLAGIINGTGNYILTEMKEKGRSFSDALADAQALGYAEADPTFDVEGIDAAHKLTILASIAFGIPLQFDKVFIEGISKLESDDIKYADQLGYTIKHLGIAKNLSEGIEIRVHPTLIPKKELISNVNGVMNAVLVKGNAVGPVLSYGAGAGGHPTASSVLSDLADISRMLDADKEHYVPYLAFQNQALSNAPILPQAEIYTAYYLRIKAVDQPGVLSDITHILAHHDISIELMIQTKSVEDNLANIIMTTHETKEKAILDSIRQIEALTNITGDTTLLRIESFGS</sequence>
<dbReference type="SUPFAM" id="SSF55021">
    <property type="entry name" value="ACT-like"/>
    <property type="match status" value="1"/>
</dbReference>
<dbReference type="Gene3D" id="3.30.360.10">
    <property type="entry name" value="Dihydrodipicolinate Reductase, domain 2"/>
    <property type="match status" value="1"/>
</dbReference>
<comment type="pathway">
    <text evidence="1">Amino-acid biosynthesis; L-threonine biosynthesis; L-threonine from L-aspartate: step 3/5.</text>
</comment>
<dbReference type="InterPro" id="IPR036291">
    <property type="entry name" value="NAD(P)-bd_dom_sf"/>
</dbReference>
<dbReference type="NCBIfam" id="NF004976">
    <property type="entry name" value="PRK06349.1"/>
    <property type="match status" value="1"/>
</dbReference>
<dbReference type="RefSeq" id="WP_345667643.1">
    <property type="nucleotide sequence ID" value="NZ_BAABKE010000004.1"/>
</dbReference>
<evidence type="ECO:0000256" key="10">
    <source>
        <dbReference type="ARBA" id="ARBA00023167"/>
    </source>
</evidence>
<evidence type="ECO:0000256" key="12">
    <source>
        <dbReference type="RuleBase" id="RU004171"/>
    </source>
</evidence>
<reference evidence="15" key="1">
    <citation type="journal article" date="2019" name="Int. J. Syst. Evol. Microbiol.">
        <title>The Global Catalogue of Microorganisms (GCM) 10K type strain sequencing project: providing services to taxonomists for standard genome sequencing and annotation.</title>
        <authorList>
            <consortium name="The Broad Institute Genomics Platform"/>
            <consortium name="The Broad Institute Genome Sequencing Center for Infectious Disease"/>
            <person name="Wu L."/>
            <person name="Ma J."/>
        </authorList>
    </citation>
    <scope>NUCLEOTIDE SEQUENCE [LARGE SCALE GENOMIC DNA]</scope>
    <source>
        <strain evidence="15">JCM 18424</strain>
    </source>
</reference>
<dbReference type="EMBL" id="BAABKE010000004">
    <property type="protein sequence ID" value="GAA5100053.1"/>
    <property type="molecule type" value="Genomic_DNA"/>
</dbReference>
<dbReference type="CDD" id="cd04881">
    <property type="entry name" value="ACT_HSDH-Hom"/>
    <property type="match status" value="1"/>
</dbReference>
<evidence type="ECO:0000256" key="2">
    <source>
        <dbReference type="ARBA" id="ARBA00005062"/>
    </source>
</evidence>
<comment type="similarity">
    <text evidence="3 12">Belongs to the homoserine dehydrogenase family.</text>
</comment>
<keyword evidence="7" id="KW-0791">Threonine biosynthesis</keyword>
<evidence type="ECO:0000256" key="9">
    <source>
        <dbReference type="ARBA" id="ARBA00023002"/>
    </source>
</evidence>
<dbReference type="InterPro" id="IPR001342">
    <property type="entry name" value="HDH_cat"/>
</dbReference>
<evidence type="ECO:0000313" key="14">
    <source>
        <dbReference type="EMBL" id="GAA5100053.1"/>
    </source>
</evidence>
<keyword evidence="15" id="KW-1185">Reference proteome</keyword>
<evidence type="ECO:0000313" key="15">
    <source>
        <dbReference type="Proteomes" id="UP001500631"/>
    </source>
</evidence>
<evidence type="ECO:0000256" key="11">
    <source>
        <dbReference type="ARBA" id="ARBA00049031"/>
    </source>
</evidence>
<evidence type="ECO:0000256" key="5">
    <source>
        <dbReference type="ARBA" id="ARBA00013376"/>
    </source>
</evidence>
<dbReference type="InterPro" id="IPR045865">
    <property type="entry name" value="ACT-like_dom_sf"/>
</dbReference>
<comment type="caution">
    <text evidence="14">The sequence shown here is derived from an EMBL/GenBank/DDBJ whole genome shotgun (WGS) entry which is preliminary data.</text>
</comment>
<dbReference type="InterPro" id="IPR002912">
    <property type="entry name" value="ACT_dom"/>
</dbReference>
<organism evidence="14 15">
    <name type="scientific">Wohlfahrtiimonas larvae</name>
    <dbReference type="NCBI Taxonomy" id="1157986"/>
    <lineage>
        <taxon>Bacteria</taxon>
        <taxon>Pseudomonadati</taxon>
        <taxon>Pseudomonadota</taxon>
        <taxon>Gammaproteobacteria</taxon>
        <taxon>Cardiobacteriales</taxon>
        <taxon>Ignatzschineriaceae</taxon>
        <taxon>Wohlfahrtiimonas</taxon>
    </lineage>
</organism>
<keyword evidence="6" id="KW-0028">Amino-acid biosynthesis</keyword>
<dbReference type="Pfam" id="PF01842">
    <property type="entry name" value="ACT"/>
    <property type="match status" value="1"/>
</dbReference>
<protein>
    <recommendedName>
        <fullName evidence="5">Homoserine dehydrogenase</fullName>
        <ecNumber evidence="4">1.1.1.3</ecNumber>
    </recommendedName>
</protein>
<feature type="domain" description="ACT" evidence="13">
    <location>
        <begin position="352"/>
        <end position="430"/>
    </location>
</feature>
<dbReference type="SUPFAM" id="SSF51735">
    <property type="entry name" value="NAD(P)-binding Rossmann-fold domains"/>
    <property type="match status" value="1"/>
</dbReference>
<dbReference type="SUPFAM" id="SSF55347">
    <property type="entry name" value="Glyceraldehyde-3-phosphate dehydrogenase-like, C-terminal domain"/>
    <property type="match status" value="1"/>
</dbReference>
<dbReference type="EC" id="1.1.1.3" evidence="4"/>
<name>A0ABP9MWS1_9GAMM</name>
<keyword evidence="10" id="KW-0486">Methionine biosynthesis</keyword>
<dbReference type="PIRSF" id="PIRSF000098">
    <property type="entry name" value="Homoser_dehydrog"/>
    <property type="match status" value="1"/>
</dbReference>
<dbReference type="Pfam" id="PF03447">
    <property type="entry name" value="NAD_binding_3"/>
    <property type="match status" value="1"/>
</dbReference>
<evidence type="ECO:0000256" key="7">
    <source>
        <dbReference type="ARBA" id="ARBA00022697"/>
    </source>
</evidence>
<dbReference type="Gene3D" id="3.30.70.260">
    <property type="match status" value="1"/>
</dbReference>
<dbReference type="InterPro" id="IPR005106">
    <property type="entry name" value="Asp/hSer_DH_NAD-bd"/>
</dbReference>
<dbReference type="InterPro" id="IPR016204">
    <property type="entry name" value="HDH"/>
</dbReference>
<keyword evidence="9" id="KW-0560">Oxidoreductase</keyword>
<accession>A0ABP9MWS1</accession>
<evidence type="ECO:0000256" key="6">
    <source>
        <dbReference type="ARBA" id="ARBA00022605"/>
    </source>
</evidence>
<dbReference type="PROSITE" id="PS51671">
    <property type="entry name" value="ACT"/>
    <property type="match status" value="1"/>
</dbReference>
<gene>
    <name evidence="14" type="ORF">GCM10023338_14400</name>
</gene>
<comment type="pathway">
    <text evidence="2">Amino-acid biosynthesis; L-methionine biosynthesis via de novo pathway; L-homoserine from L-aspartate: step 3/3.</text>
</comment>
<evidence type="ECO:0000256" key="3">
    <source>
        <dbReference type="ARBA" id="ARBA00006753"/>
    </source>
</evidence>
<dbReference type="Gene3D" id="3.40.50.720">
    <property type="entry name" value="NAD(P)-binding Rossmann-like Domain"/>
    <property type="match status" value="1"/>
</dbReference>
<evidence type="ECO:0000259" key="13">
    <source>
        <dbReference type="PROSITE" id="PS51671"/>
    </source>
</evidence>